<evidence type="ECO:0000256" key="2">
    <source>
        <dbReference type="SAM" id="Phobius"/>
    </source>
</evidence>
<accession>A0A6A5WNI8</accession>
<proteinExistence type="predicted"/>
<reference evidence="3" key="1">
    <citation type="journal article" date="2020" name="Stud. Mycol.">
        <title>101 Dothideomycetes genomes: a test case for predicting lifestyles and emergence of pathogens.</title>
        <authorList>
            <person name="Haridas S."/>
            <person name="Albert R."/>
            <person name="Binder M."/>
            <person name="Bloem J."/>
            <person name="Labutti K."/>
            <person name="Salamov A."/>
            <person name="Andreopoulos B."/>
            <person name="Baker S."/>
            <person name="Barry K."/>
            <person name="Bills G."/>
            <person name="Bluhm B."/>
            <person name="Cannon C."/>
            <person name="Castanera R."/>
            <person name="Culley D."/>
            <person name="Daum C."/>
            <person name="Ezra D."/>
            <person name="Gonzalez J."/>
            <person name="Henrissat B."/>
            <person name="Kuo A."/>
            <person name="Liang C."/>
            <person name="Lipzen A."/>
            <person name="Lutzoni F."/>
            <person name="Magnuson J."/>
            <person name="Mondo S."/>
            <person name="Nolan M."/>
            <person name="Ohm R."/>
            <person name="Pangilinan J."/>
            <person name="Park H.-J."/>
            <person name="Ramirez L."/>
            <person name="Alfaro M."/>
            <person name="Sun H."/>
            <person name="Tritt A."/>
            <person name="Yoshinaga Y."/>
            <person name="Zwiers L.-H."/>
            <person name="Turgeon B."/>
            <person name="Goodwin S."/>
            <person name="Spatafora J."/>
            <person name="Crous P."/>
            <person name="Grigoriev I."/>
        </authorList>
    </citation>
    <scope>NUCLEOTIDE SEQUENCE</scope>
    <source>
        <strain evidence="3">CBS 123094</strain>
    </source>
</reference>
<sequence>MDDDRIDLVRPPSSAYSVAEPSSSSLASPQLQDRKVHPQIWPPEPKLSPIPEHGHAGLEVQEPHSNLEVYAVHQPTQQWAYYGNGEKSGGYPEVVDEKRILGLRRSTFWFLVVLAGVVVGAAIGGGVGGAMIGRERDREKERNQLAAIQASLSTSATSIPTPSSSATSIATSIVVSATTTTTGGFIATFTPPSPMDVGRIPIACPPALSPSGAKNVSILTALPTLPMTSASFMCLPSTDLVAGDITGIQAFSLQQCIDACATMNKMQGMRRCLAVTIGEDVAELYRGHWGANCWLKGVGTNSFSGPDKAGFVSARFCVEGGCVGGDVWETVED</sequence>
<dbReference type="AlphaFoldDB" id="A0A6A5WNI8"/>
<evidence type="ECO:0000313" key="4">
    <source>
        <dbReference type="Proteomes" id="UP000799779"/>
    </source>
</evidence>
<keyword evidence="2" id="KW-0812">Transmembrane</keyword>
<organism evidence="3 4">
    <name type="scientific">Amniculicola lignicola CBS 123094</name>
    <dbReference type="NCBI Taxonomy" id="1392246"/>
    <lineage>
        <taxon>Eukaryota</taxon>
        <taxon>Fungi</taxon>
        <taxon>Dikarya</taxon>
        <taxon>Ascomycota</taxon>
        <taxon>Pezizomycotina</taxon>
        <taxon>Dothideomycetes</taxon>
        <taxon>Pleosporomycetidae</taxon>
        <taxon>Pleosporales</taxon>
        <taxon>Amniculicolaceae</taxon>
        <taxon>Amniculicola</taxon>
    </lineage>
</organism>
<keyword evidence="2" id="KW-1133">Transmembrane helix</keyword>
<keyword evidence="4" id="KW-1185">Reference proteome</keyword>
<dbReference type="Proteomes" id="UP000799779">
    <property type="component" value="Unassembled WGS sequence"/>
</dbReference>
<feature type="compositionally biased region" description="Low complexity" evidence="1">
    <location>
        <begin position="11"/>
        <end position="29"/>
    </location>
</feature>
<protein>
    <recommendedName>
        <fullName evidence="5">Apple domain-containing protein</fullName>
    </recommendedName>
</protein>
<keyword evidence="2" id="KW-0472">Membrane</keyword>
<feature type="region of interest" description="Disordered" evidence="1">
    <location>
        <begin position="1"/>
        <end position="46"/>
    </location>
</feature>
<evidence type="ECO:0000313" key="3">
    <source>
        <dbReference type="EMBL" id="KAF1999176.1"/>
    </source>
</evidence>
<evidence type="ECO:0008006" key="5">
    <source>
        <dbReference type="Google" id="ProtNLM"/>
    </source>
</evidence>
<dbReference type="EMBL" id="ML977598">
    <property type="protein sequence ID" value="KAF1999176.1"/>
    <property type="molecule type" value="Genomic_DNA"/>
</dbReference>
<evidence type="ECO:0000256" key="1">
    <source>
        <dbReference type="SAM" id="MobiDB-lite"/>
    </source>
</evidence>
<name>A0A6A5WNI8_9PLEO</name>
<feature type="transmembrane region" description="Helical" evidence="2">
    <location>
        <begin position="108"/>
        <end position="132"/>
    </location>
</feature>
<dbReference type="OrthoDB" id="5358884at2759"/>
<gene>
    <name evidence="3" type="ORF">P154DRAFT_577325</name>
</gene>